<dbReference type="Proteomes" id="UP000492821">
    <property type="component" value="Unassembled WGS sequence"/>
</dbReference>
<accession>A0A7E4VDX9</accession>
<evidence type="ECO:0000259" key="1">
    <source>
        <dbReference type="Pfam" id="PF01466"/>
    </source>
</evidence>
<dbReference type="Gene3D" id="3.30.710.10">
    <property type="entry name" value="Potassium Channel Kv1.1, Chain A"/>
    <property type="match status" value="1"/>
</dbReference>
<evidence type="ECO:0000313" key="3">
    <source>
        <dbReference type="WBParaSite" id="Pan_g19704.t1"/>
    </source>
</evidence>
<protein>
    <submittedName>
        <fullName evidence="3">Skp1 domain-containing protein</fullName>
    </submittedName>
</protein>
<keyword evidence="2" id="KW-1185">Reference proteome</keyword>
<proteinExistence type="predicted"/>
<dbReference type="InterPro" id="IPR016072">
    <property type="entry name" value="Skp1_comp_dimer"/>
</dbReference>
<organism evidence="2 3">
    <name type="scientific">Panagrellus redivivus</name>
    <name type="common">Microworm</name>
    <dbReference type="NCBI Taxonomy" id="6233"/>
    <lineage>
        <taxon>Eukaryota</taxon>
        <taxon>Metazoa</taxon>
        <taxon>Ecdysozoa</taxon>
        <taxon>Nematoda</taxon>
        <taxon>Chromadorea</taxon>
        <taxon>Rhabditida</taxon>
        <taxon>Tylenchina</taxon>
        <taxon>Panagrolaimomorpha</taxon>
        <taxon>Panagrolaimoidea</taxon>
        <taxon>Panagrolaimidae</taxon>
        <taxon>Panagrellus</taxon>
    </lineage>
</organism>
<reference evidence="2" key="1">
    <citation type="journal article" date="2013" name="Genetics">
        <title>The draft genome and transcriptome of Panagrellus redivivus are shaped by the harsh demands of a free-living lifestyle.</title>
        <authorList>
            <person name="Srinivasan J."/>
            <person name="Dillman A.R."/>
            <person name="Macchietto M.G."/>
            <person name="Heikkinen L."/>
            <person name="Lakso M."/>
            <person name="Fracchia K.M."/>
            <person name="Antoshechkin I."/>
            <person name="Mortazavi A."/>
            <person name="Wong G."/>
            <person name="Sternberg P.W."/>
        </authorList>
    </citation>
    <scope>NUCLEOTIDE SEQUENCE [LARGE SCALE GENOMIC DNA]</scope>
    <source>
        <strain evidence="2">MT8872</strain>
    </source>
</reference>
<reference evidence="3" key="2">
    <citation type="submission" date="2020-10" db="UniProtKB">
        <authorList>
            <consortium name="WormBaseParasite"/>
        </authorList>
    </citation>
    <scope>IDENTIFICATION</scope>
</reference>
<feature type="domain" description="SKP1 component dimerisation" evidence="1">
    <location>
        <begin position="119"/>
        <end position="163"/>
    </location>
</feature>
<name>A0A7E4VDX9_PANRE</name>
<dbReference type="SUPFAM" id="SSF81382">
    <property type="entry name" value="Skp1 dimerisation domain-like"/>
    <property type="match status" value="1"/>
</dbReference>
<dbReference type="InterPro" id="IPR036296">
    <property type="entry name" value="SKP1-like_dim_sf"/>
</dbReference>
<dbReference type="Pfam" id="PF01466">
    <property type="entry name" value="Skp1"/>
    <property type="match status" value="1"/>
</dbReference>
<dbReference type="InterPro" id="IPR011333">
    <property type="entry name" value="SKP1/BTB/POZ_sf"/>
</dbReference>
<dbReference type="GO" id="GO:0006511">
    <property type="term" value="P:ubiquitin-dependent protein catabolic process"/>
    <property type="evidence" value="ECO:0007669"/>
    <property type="project" value="InterPro"/>
</dbReference>
<dbReference type="AlphaFoldDB" id="A0A7E4VDX9"/>
<dbReference type="WBParaSite" id="Pan_g19704.t1">
    <property type="protein sequence ID" value="Pan_g19704.t1"/>
    <property type="gene ID" value="Pan_g19704"/>
</dbReference>
<sequence>MASTIANLPETLKIRTSDNKVIEVTGKLINESYVVKELFEKKDDKNAIEITLPIKSFDLKSAVKALEMCDLETPHVPVTDPKGSRTLVQTHHNVMEFFESLQGDMISVSNVADVLECQRLKNLCLAFLAYQMVDLDTRGIRQRFGFRDDYTEEEEEAIRKAHEVLP</sequence>
<evidence type="ECO:0000313" key="2">
    <source>
        <dbReference type="Proteomes" id="UP000492821"/>
    </source>
</evidence>